<proteinExistence type="predicted"/>
<feature type="transmembrane region" description="Helical" evidence="1">
    <location>
        <begin position="153"/>
        <end position="172"/>
    </location>
</feature>
<protein>
    <submittedName>
        <fullName evidence="4">AMP-binding protein</fullName>
    </submittedName>
</protein>
<dbReference type="SUPFAM" id="SSF56801">
    <property type="entry name" value="Acetyl-CoA synthetase-like"/>
    <property type="match status" value="1"/>
</dbReference>
<gene>
    <name evidence="4" type="ORF">GRX66_01485</name>
</gene>
<keyword evidence="1" id="KW-0812">Transmembrane</keyword>
<dbReference type="InterPro" id="IPR000873">
    <property type="entry name" value="AMP-dep_synth/lig_dom"/>
</dbReference>
<dbReference type="Gene3D" id="3.30.300.30">
    <property type="match status" value="1"/>
</dbReference>
<dbReference type="InterPro" id="IPR045851">
    <property type="entry name" value="AMP-bd_C_sf"/>
</dbReference>
<dbReference type="PANTHER" id="PTHR43845">
    <property type="entry name" value="BLR5969 PROTEIN"/>
    <property type="match status" value="1"/>
</dbReference>
<sequence>MRDTHRPLYNERARKSKHWNEYMETMPRAELDALHLRRIKRNVEYAYENIPFYRDLFDSANVKPSDIQSLEDFNTKVPILDKPDFMELQEESENSPFAGRDPAGSEHHLYRFQTSGTTGTPLQEAMSFPLTMKMGECWTYGFWNCGMRPDDRFYFAFPFGTFAGFWSAYWGVRRLGGVVRSGAGLSTEERINDIVDFDPDVVVMTPTYATHMLERAEEMGVDLSDTSVRFTAHAGEKGPHVESIRNRISEGWGADVFDLYGQSESPFLGPTMDTDSGGVHPCEPYFYSTVIDPDTEEVLEENGQRGEHVITTHIPGAPGLTLRYRTHDIVEVYEDPSEVFDTDITWKFFKGGVLDRTDNMLSVRGTNVYPRALEEIVTGVPDTSNHYEIHVSRERGNDQVEIRIEADPSVDQSAYGDLAGQIQQEVRDAVGVTVAVNVLEPSELPRYELKARRFYDHRETG</sequence>
<keyword evidence="1" id="KW-0472">Membrane</keyword>
<comment type="caution">
    <text evidence="4">The sequence shown here is derived from an EMBL/GenBank/DDBJ whole genome shotgun (WGS) entry which is preliminary data.</text>
</comment>
<evidence type="ECO:0000313" key="4">
    <source>
        <dbReference type="EMBL" id="MXR19338.1"/>
    </source>
</evidence>
<keyword evidence="1" id="KW-1133">Transmembrane helix</keyword>
<evidence type="ECO:0000256" key="1">
    <source>
        <dbReference type="SAM" id="Phobius"/>
    </source>
</evidence>
<reference evidence="4 5" key="1">
    <citation type="submission" date="2019-12" db="EMBL/GenBank/DDBJ databases">
        <title>Isolation and characterization of three novel carbon monoxide-oxidizing members of Halobacteria from salione crusts and soils.</title>
        <authorList>
            <person name="Myers M.R."/>
            <person name="King G.M."/>
        </authorList>
    </citation>
    <scope>NUCLEOTIDE SEQUENCE [LARGE SCALE GENOMIC DNA]</scope>
    <source>
        <strain evidence="4 5">PCN9</strain>
    </source>
</reference>
<dbReference type="Gene3D" id="3.40.50.12780">
    <property type="entry name" value="N-terminal domain of ligase-like"/>
    <property type="match status" value="1"/>
</dbReference>
<dbReference type="Proteomes" id="UP000471521">
    <property type="component" value="Unassembled WGS sequence"/>
</dbReference>
<feature type="domain" description="AMP-dependent ligase C-terminal" evidence="3">
    <location>
        <begin position="365"/>
        <end position="458"/>
    </location>
</feature>
<accession>A0A6B0SD70</accession>
<evidence type="ECO:0000259" key="3">
    <source>
        <dbReference type="Pfam" id="PF14535"/>
    </source>
</evidence>
<name>A0A6B0SD70_9EURY</name>
<evidence type="ECO:0000259" key="2">
    <source>
        <dbReference type="Pfam" id="PF00501"/>
    </source>
</evidence>
<dbReference type="Pfam" id="PF00501">
    <property type="entry name" value="AMP-binding"/>
    <property type="match status" value="1"/>
</dbReference>
<dbReference type="PANTHER" id="PTHR43845:SF1">
    <property type="entry name" value="BLR5969 PROTEIN"/>
    <property type="match status" value="1"/>
</dbReference>
<dbReference type="Pfam" id="PF14535">
    <property type="entry name" value="AMP-binding_C_2"/>
    <property type="match status" value="1"/>
</dbReference>
<feature type="domain" description="AMP-dependent synthetase/ligase" evidence="2">
    <location>
        <begin position="74"/>
        <end position="310"/>
    </location>
</feature>
<organism evidence="4 5">
    <name type="scientific">Halobacterium bonnevillei</name>
    <dbReference type="NCBI Taxonomy" id="2692200"/>
    <lineage>
        <taxon>Archaea</taxon>
        <taxon>Methanobacteriati</taxon>
        <taxon>Methanobacteriota</taxon>
        <taxon>Stenosarchaea group</taxon>
        <taxon>Halobacteria</taxon>
        <taxon>Halobacteriales</taxon>
        <taxon>Halobacteriaceae</taxon>
        <taxon>Halobacterium</taxon>
    </lineage>
</organism>
<evidence type="ECO:0000313" key="5">
    <source>
        <dbReference type="Proteomes" id="UP000471521"/>
    </source>
</evidence>
<dbReference type="EMBL" id="WUUU01000004">
    <property type="protein sequence ID" value="MXR19338.1"/>
    <property type="molecule type" value="Genomic_DNA"/>
</dbReference>
<dbReference type="AlphaFoldDB" id="A0A6B0SD70"/>
<dbReference type="RefSeq" id="WP_159524931.1">
    <property type="nucleotide sequence ID" value="NZ_WUUU01000004.1"/>
</dbReference>
<dbReference type="OrthoDB" id="37928at2157"/>
<dbReference type="InterPro" id="IPR042099">
    <property type="entry name" value="ANL_N_sf"/>
</dbReference>
<dbReference type="InterPro" id="IPR028154">
    <property type="entry name" value="AMP-dep_Lig_C"/>
</dbReference>
<keyword evidence="5" id="KW-1185">Reference proteome</keyword>